<keyword evidence="1" id="KW-0732">Signal</keyword>
<reference evidence="2" key="1">
    <citation type="submission" date="2023-08" db="EMBL/GenBank/DDBJ databases">
        <title>The draft genome of Tsukamurella strandjordii strain 050030.</title>
        <authorList>
            <person name="Zhao F."/>
            <person name="Feng Y."/>
            <person name="Zong Z."/>
        </authorList>
    </citation>
    <scope>NUCLEOTIDE SEQUENCE</scope>
    <source>
        <strain evidence="2">050030</strain>
    </source>
</reference>
<proteinExistence type="predicted"/>
<accession>A0AA90SL04</accession>
<name>A0AA90SL04_9ACTN</name>
<dbReference type="AlphaFoldDB" id="A0AA90SL04"/>
<gene>
    <name evidence="2" type="ORF">Q7X28_07400</name>
</gene>
<feature type="chain" id="PRO_5041713180" evidence="1">
    <location>
        <begin position="26"/>
        <end position="191"/>
    </location>
</feature>
<dbReference type="EMBL" id="JAUTIX010000002">
    <property type="protein sequence ID" value="MDP0397748.1"/>
    <property type="molecule type" value="Genomic_DNA"/>
</dbReference>
<sequence>MIGRRFAAVGALTFAALSIPALAQAAPIVPAQAVLAANEFPLGSTGYKTDDATIDFNGDESANTACDRAVRDAVKSISGVKAVSAEVLRGTTKIESGVVGRAYTARVAEIDATCDADSSGNARPQKLAAPPDLASYRTHITTYRGSSIDSWVDVRGVTVSVQAHGRDGKPVDADSFWQTLRAQVAKVERQP</sequence>
<evidence type="ECO:0000313" key="3">
    <source>
        <dbReference type="Proteomes" id="UP001178281"/>
    </source>
</evidence>
<evidence type="ECO:0000256" key="1">
    <source>
        <dbReference type="SAM" id="SignalP"/>
    </source>
</evidence>
<organism evidence="2 3">
    <name type="scientific">Tsukamurella strandjordii</name>
    <dbReference type="NCBI Taxonomy" id="147577"/>
    <lineage>
        <taxon>Bacteria</taxon>
        <taxon>Bacillati</taxon>
        <taxon>Actinomycetota</taxon>
        <taxon>Actinomycetes</taxon>
        <taxon>Mycobacteriales</taxon>
        <taxon>Tsukamurellaceae</taxon>
        <taxon>Tsukamurella</taxon>
    </lineage>
</organism>
<evidence type="ECO:0000313" key="2">
    <source>
        <dbReference type="EMBL" id="MDP0397748.1"/>
    </source>
</evidence>
<comment type="caution">
    <text evidence="2">The sequence shown here is derived from an EMBL/GenBank/DDBJ whole genome shotgun (WGS) entry which is preliminary data.</text>
</comment>
<keyword evidence="3" id="KW-1185">Reference proteome</keyword>
<protein>
    <submittedName>
        <fullName evidence="2">Uncharacterized protein</fullName>
    </submittedName>
</protein>
<dbReference type="RefSeq" id="WP_305110830.1">
    <property type="nucleotide sequence ID" value="NZ_BAAAII010000006.1"/>
</dbReference>
<feature type="signal peptide" evidence="1">
    <location>
        <begin position="1"/>
        <end position="25"/>
    </location>
</feature>
<dbReference type="Proteomes" id="UP001178281">
    <property type="component" value="Unassembled WGS sequence"/>
</dbReference>